<feature type="transmembrane region" description="Helical" evidence="1">
    <location>
        <begin position="36"/>
        <end position="56"/>
    </location>
</feature>
<keyword evidence="1" id="KW-1133">Transmembrane helix</keyword>
<evidence type="ECO:0000313" key="3">
    <source>
        <dbReference type="Proteomes" id="UP000186104"/>
    </source>
</evidence>
<keyword evidence="3" id="KW-1185">Reference proteome</keyword>
<dbReference type="KEGG" id="dtm:BJL86_0615"/>
<reference evidence="2 3" key="1">
    <citation type="submission" date="2016-06" db="EMBL/GenBank/DDBJ databases">
        <title>Complete genome sequence of a saline-alkali tolerant type strain Dietzia timorensis ID05-A0528T.</title>
        <authorList>
            <person name="Wu X."/>
        </authorList>
    </citation>
    <scope>NUCLEOTIDE SEQUENCE [LARGE SCALE GENOMIC DNA]</scope>
    <source>
        <strain evidence="2 3">ID05-A0528</strain>
    </source>
</reference>
<evidence type="ECO:0008006" key="4">
    <source>
        <dbReference type="Google" id="ProtNLM"/>
    </source>
</evidence>
<evidence type="ECO:0000256" key="1">
    <source>
        <dbReference type="SAM" id="Phobius"/>
    </source>
</evidence>
<feature type="transmembrane region" description="Helical" evidence="1">
    <location>
        <begin position="119"/>
        <end position="139"/>
    </location>
</feature>
<keyword evidence="1" id="KW-0812">Transmembrane</keyword>
<dbReference type="PROSITE" id="PS51257">
    <property type="entry name" value="PROKAR_LIPOPROTEIN"/>
    <property type="match status" value="1"/>
</dbReference>
<dbReference type="InterPro" id="IPR021517">
    <property type="entry name" value="DUF3180"/>
</dbReference>
<feature type="transmembrane region" description="Helical" evidence="1">
    <location>
        <begin position="77"/>
        <end position="99"/>
    </location>
</feature>
<dbReference type="Proteomes" id="UP000186104">
    <property type="component" value="Chromosome"/>
</dbReference>
<accession>A0A173LJG7</accession>
<dbReference type="STRING" id="499555.BJL86_0615"/>
<dbReference type="RefSeq" id="WP_067478604.1">
    <property type="nucleotide sequence ID" value="NZ_CP015961.1"/>
</dbReference>
<gene>
    <name evidence="2" type="ORF">BJL86_0615</name>
</gene>
<name>A0A173LJG7_9ACTN</name>
<dbReference type="AlphaFoldDB" id="A0A173LJG7"/>
<organism evidence="2 3">
    <name type="scientific">Dietzia timorensis</name>
    <dbReference type="NCBI Taxonomy" id="499555"/>
    <lineage>
        <taxon>Bacteria</taxon>
        <taxon>Bacillati</taxon>
        <taxon>Actinomycetota</taxon>
        <taxon>Actinomycetes</taxon>
        <taxon>Mycobacteriales</taxon>
        <taxon>Dietziaceae</taxon>
        <taxon>Dietzia</taxon>
    </lineage>
</organism>
<protein>
    <recommendedName>
        <fullName evidence="4">DUF3180 domain-containing protein</fullName>
    </recommendedName>
</protein>
<keyword evidence="1" id="KW-0472">Membrane</keyword>
<evidence type="ECO:0000313" key="2">
    <source>
        <dbReference type="EMBL" id="ANI91417.1"/>
    </source>
</evidence>
<dbReference type="EMBL" id="CP015961">
    <property type="protein sequence ID" value="ANI91417.1"/>
    <property type="molecule type" value="Genomic_DNA"/>
</dbReference>
<sequence length="161" mass="16376">MDRTSWLTVVLVAACSVAAGIGAGVRLFSSMPPLTYVTIIPLSVVIGVDLFLGWRVRAAVESERVGLDRSQLSPHTIVVVLALAKASTMLGAVVAGLASGYAIPLAGRAGEVSAASSDLPVAIVLAVLGAVLCGVGLLVETWCKVPPGDDQAERMRGASPA</sequence>
<proteinExistence type="predicted"/>
<dbReference type="Pfam" id="PF11377">
    <property type="entry name" value="DUF3180"/>
    <property type="match status" value="1"/>
</dbReference>